<feature type="region of interest" description="Disordered" evidence="1">
    <location>
        <begin position="14"/>
        <end position="49"/>
    </location>
</feature>
<proteinExistence type="predicted"/>
<protein>
    <submittedName>
        <fullName evidence="3">Uncharacterized protein</fullName>
    </submittedName>
</protein>
<keyword evidence="2" id="KW-0812">Transmembrane</keyword>
<keyword evidence="2" id="KW-1133">Transmembrane helix</keyword>
<accession>A0ABS8S747</accession>
<feature type="non-terminal residue" evidence="3">
    <location>
        <position position="1"/>
    </location>
</feature>
<gene>
    <name evidence="3" type="ORF">HAX54_026006</name>
</gene>
<comment type="caution">
    <text evidence="3">The sequence shown here is derived from an EMBL/GenBank/DDBJ whole genome shotgun (WGS) entry which is preliminary data.</text>
</comment>
<evidence type="ECO:0000313" key="3">
    <source>
        <dbReference type="EMBL" id="MCD7454769.1"/>
    </source>
</evidence>
<keyword evidence="4" id="KW-1185">Reference proteome</keyword>
<name>A0ABS8S747_DATST</name>
<evidence type="ECO:0000256" key="2">
    <source>
        <dbReference type="SAM" id="Phobius"/>
    </source>
</evidence>
<evidence type="ECO:0000313" key="4">
    <source>
        <dbReference type="Proteomes" id="UP000823775"/>
    </source>
</evidence>
<sequence>ACKGLKWQLFEIPKEEEEGAGADGSFACSTDGPDTSEQPLNPSNSRFDNPPQWQRARATWGSIAVLFVELLALCCILANNTVIEYEQSLMNAFPNTTTHEFLYL</sequence>
<feature type="transmembrane region" description="Helical" evidence="2">
    <location>
        <begin position="58"/>
        <end position="78"/>
    </location>
</feature>
<feature type="compositionally biased region" description="Polar residues" evidence="1">
    <location>
        <begin position="32"/>
        <end position="47"/>
    </location>
</feature>
<reference evidence="3 4" key="1">
    <citation type="journal article" date="2021" name="BMC Genomics">
        <title>Datura genome reveals duplications of psychoactive alkaloid biosynthetic genes and high mutation rate following tissue culture.</title>
        <authorList>
            <person name="Rajewski A."/>
            <person name="Carter-House D."/>
            <person name="Stajich J."/>
            <person name="Litt A."/>
        </authorList>
    </citation>
    <scope>NUCLEOTIDE SEQUENCE [LARGE SCALE GENOMIC DNA]</scope>
    <source>
        <strain evidence="3">AR-01</strain>
    </source>
</reference>
<keyword evidence="2" id="KW-0472">Membrane</keyword>
<evidence type="ECO:0000256" key="1">
    <source>
        <dbReference type="SAM" id="MobiDB-lite"/>
    </source>
</evidence>
<organism evidence="3 4">
    <name type="scientific">Datura stramonium</name>
    <name type="common">Jimsonweed</name>
    <name type="synonym">Common thornapple</name>
    <dbReference type="NCBI Taxonomy" id="4076"/>
    <lineage>
        <taxon>Eukaryota</taxon>
        <taxon>Viridiplantae</taxon>
        <taxon>Streptophyta</taxon>
        <taxon>Embryophyta</taxon>
        <taxon>Tracheophyta</taxon>
        <taxon>Spermatophyta</taxon>
        <taxon>Magnoliopsida</taxon>
        <taxon>eudicotyledons</taxon>
        <taxon>Gunneridae</taxon>
        <taxon>Pentapetalae</taxon>
        <taxon>asterids</taxon>
        <taxon>lamiids</taxon>
        <taxon>Solanales</taxon>
        <taxon>Solanaceae</taxon>
        <taxon>Solanoideae</taxon>
        <taxon>Datureae</taxon>
        <taxon>Datura</taxon>
    </lineage>
</organism>
<dbReference type="Proteomes" id="UP000823775">
    <property type="component" value="Unassembled WGS sequence"/>
</dbReference>
<dbReference type="EMBL" id="JACEIK010000316">
    <property type="protein sequence ID" value="MCD7454769.1"/>
    <property type="molecule type" value="Genomic_DNA"/>
</dbReference>